<proteinExistence type="predicted"/>
<dbReference type="SUPFAM" id="SSF47413">
    <property type="entry name" value="lambda repressor-like DNA-binding domains"/>
    <property type="match status" value="1"/>
</dbReference>
<keyword evidence="3" id="KW-1185">Reference proteome</keyword>
<dbReference type="Gene3D" id="1.10.260.40">
    <property type="entry name" value="lambda repressor-like DNA-binding domains"/>
    <property type="match status" value="1"/>
</dbReference>
<reference evidence="2 3" key="1">
    <citation type="submission" date="2024-02" db="EMBL/GenBank/DDBJ databases">
        <title>A nitrogen-fixing paenibacillus bacterium.</title>
        <authorList>
            <person name="Zhang W.L."/>
            <person name="Chen S.F."/>
        </authorList>
    </citation>
    <scope>NUCLEOTIDE SEQUENCE [LARGE SCALE GENOMIC DNA]</scope>
    <source>
        <strain evidence="2 3">M1</strain>
    </source>
</reference>
<dbReference type="Pfam" id="PF01381">
    <property type="entry name" value="HTH_3"/>
    <property type="match status" value="1"/>
</dbReference>
<dbReference type="RefSeq" id="WP_331846971.1">
    <property type="nucleotide sequence ID" value="NZ_JAZHPZ010000005.1"/>
</dbReference>
<dbReference type="CDD" id="cd00093">
    <property type="entry name" value="HTH_XRE"/>
    <property type="match status" value="1"/>
</dbReference>
<evidence type="ECO:0000313" key="2">
    <source>
        <dbReference type="EMBL" id="MEF2966760.1"/>
    </source>
</evidence>
<organism evidence="2 3">
    <name type="scientific">Paenibacillus haidiansis</name>
    <dbReference type="NCBI Taxonomy" id="1574488"/>
    <lineage>
        <taxon>Bacteria</taxon>
        <taxon>Bacillati</taxon>
        <taxon>Bacillota</taxon>
        <taxon>Bacilli</taxon>
        <taxon>Bacillales</taxon>
        <taxon>Paenibacillaceae</taxon>
        <taxon>Paenibacillus</taxon>
    </lineage>
</organism>
<feature type="domain" description="HTH cro/C1-type" evidence="1">
    <location>
        <begin position="22"/>
        <end position="64"/>
    </location>
</feature>
<evidence type="ECO:0000259" key="1">
    <source>
        <dbReference type="PROSITE" id="PS50943"/>
    </source>
</evidence>
<dbReference type="InterPro" id="IPR010982">
    <property type="entry name" value="Lambda_DNA-bd_dom_sf"/>
</dbReference>
<accession>A0ABU7VSK4</accession>
<comment type="caution">
    <text evidence="2">The sequence shown here is derived from an EMBL/GenBank/DDBJ whole genome shotgun (WGS) entry which is preliminary data.</text>
</comment>
<gene>
    <name evidence="2" type="ORF">V3851_13040</name>
</gene>
<evidence type="ECO:0000313" key="3">
    <source>
        <dbReference type="Proteomes" id="UP001306950"/>
    </source>
</evidence>
<protein>
    <submittedName>
        <fullName evidence="2">Helix-turn-helix transcriptional regulator</fullName>
    </submittedName>
</protein>
<sequence length="444" mass="52621">MNSTSILAELDLYIKRHELGVRQFAEKLGLNAGTISHILNGTRKLTIDQLDRITEILGFSKGYFYTNYIHEYLVESTPNWRRIRPFLFKCAELEKLDCIREIVSFLLDNLMYSPLLFEAAEELFHAGKHEAAEILYLNVAESERKQHSERLALCQYRLFTIRIGKDQIQNFKTACQFEPYVERLDEIQQLDALKDLCNIYRSLRQWDRMEILAREMERKAKIHYFAVPRSERKIQELQKKLSRPLFVYIAYPNLLYAAAFEGRGDYEQSLQFTYEYADLSWVKETDERTLHWLKLFKDWSQANIYTNKLLSGDLDVLEDYVLYVKDRPDEILTALSNIVYTADRYHIDVDHIIRQFEAQIESYEHPQTNDFYKGQVIPSGFSEFLHKLALYYLRKGDYTNGFKYMRNGMDYYVNINKLLLANMAMLNQYNSVLEPSFLEALPER</sequence>
<dbReference type="Proteomes" id="UP001306950">
    <property type="component" value="Unassembled WGS sequence"/>
</dbReference>
<dbReference type="EMBL" id="JAZHPZ010000005">
    <property type="protein sequence ID" value="MEF2966760.1"/>
    <property type="molecule type" value="Genomic_DNA"/>
</dbReference>
<dbReference type="InterPro" id="IPR001387">
    <property type="entry name" value="Cro/C1-type_HTH"/>
</dbReference>
<name>A0ABU7VSK4_9BACL</name>
<dbReference type="PROSITE" id="PS50943">
    <property type="entry name" value="HTH_CROC1"/>
    <property type="match status" value="1"/>
</dbReference>
<dbReference type="SMART" id="SM00530">
    <property type="entry name" value="HTH_XRE"/>
    <property type="match status" value="1"/>
</dbReference>